<evidence type="ECO:0000313" key="2">
    <source>
        <dbReference type="Proteomes" id="UP000536100"/>
    </source>
</evidence>
<accession>A0A7W9ZLG5</accession>
<reference evidence="1 2" key="1">
    <citation type="submission" date="2020-08" db="EMBL/GenBank/DDBJ databases">
        <title>Genomic Encyclopedia of Type Strains, Phase IV (KMG-IV): sequencing the most valuable type-strain genomes for metagenomic binning, comparative biology and taxonomic classification.</title>
        <authorList>
            <person name="Goeker M."/>
        </authorList>
    </citation>
    <scope>NUCLEOTIDE SEQUENCE [LARGE SCALE GENOMIC DNA]</scope>
    <source>
        <strain evidence="1 2">DSM 17989</strain>
    </source>
</reference>
<dbReference type="AlphaFoldDB" id="A0A7W9ZLG5"/>
<name>A0A7W9ZLG5_9SPIR</name>
<sequence>MPNFFKQIKSINCYNKPYYPLIILISRIEYIDETHISEYYNQVFMKTIYNNFISKNHNNCLNRMLIDIEKLEKYLNTLRKRNKNNN</sequence>
<dbReference type="EMBL" id="JACHFB010000007">
    <property type="protein sequence ID" value="MBB6213701.1"/>
    <property type="molecule type" value="Genomic_DNA"/>
</dbReference>
<evidence type="ECO:0000313" key="1">
    <source>
        <dbReference type="EMBL" id="MBB6213701.1"/>
    </source>
</evidence>
<gene>
    <name evidence="1" type="ORF">HNP67_001196</name>
</gene>
<proteinExistence type="predicted"/>
<protein>
    <submittedName>
        <fullName evidence="1">Uncharacterized protein</fullName>
    </submittedName>
</protein>
<organism evidence="1 2">
    <name type="scientific">Borreliella californiensis</name>
    <dbReference type="NCBI Taxonomy" id="373543"/>
    <lineage>
        <taxon>Bacteria</taxon>
        <taxon>Pseudomonadati</taxon>
        <taxon>Spirochaetota</taxon>
        <taxon>Spirochaetia</taxon>
        <taxon>Spirochaetales</taxon>
        <taxon>Borreliaceae</taxon>
        <taxon>Borreliella</taxon>
    </lineage>
</organism>
<dbReference type="Proteomes" id="UP000536100">
    <property type="component" value="Unassembled WGS sequence"/>
</dbReference>
<comment type="caution">
    <text evidence="1">The sequence shown here is derived from an EMBL/GenBank/DDBJ whole genome shotgun (WGS) entry which is preliminary data.</text>
</comment>